<accession>R0CLS9</accession>
<feature type="region of interest" description="Disordered" evidence="1">
    <location>
        <begin position="1"/>
        <end position="23"/>
    </location>
</feature>
<comment type="caution">
    <text evidence="2">The sequence shown here is derived from an EMBL/GenBank/DDBJ whole genome shotgun (WGS) entry which is preliminary data.</text>
</comment>
<dbReference type="RefSeq" id="WP_004630953.1">
    <property type="nucleotide sequence ID" value="NZ_APMQ01000006.1"/>
</dbReference>
<reference evidence="2 3" key="1">
    <citation type="journal article" date="2013" name="Genome Announc.">
        <title>Draft Genome Sequence for Ralstonia sp. Strain OR214, a Bacterium with Potential for Bioremediation.</title>
        <authorList>
            <person name="Utturkar S.M."/>
            <person name="Bollmann A."/>
            <person name="Brzoska R.M."/>
            <person name="Klingeman D.M."/>
            <person name="Epstein S.E."/>
            <person name="Palumbo A.V."/>
            <person name="Brown S.D."/>
        </authorList>
    </citation>
    <scope>NUCLEOTIDE SEQUENCE [LARGE SCALE GENOMIC DNA]</scope>
    <source>
        <strain evidence="2 3">OR214</strain>
    </source>
</reference>
<dbReference type="PATRIC" id="fig|1264675.3.peg.2412"/>
<gene>
    <name evidence="2" type="ORF">OR214_02481</name>
</gene>
<feature type="compositionally biased region" description="Basic and acidic residues" evidence="1">
    <location>
        <begin position="9"/>
        <end position="23"/>
    </location>
</feature>
<dbReference type="AlphaFoldDB" id="R0CLS9"/>
<dbReference type="EMBL" id="APMQ01000006">
    <property type="protein sequence ID" value="ENZ77480.1"/>
    <property type="molecule type" value="Genomic_DNA"/>
</dbReference>
<dbReference type="Proteomes" id="UP000013280">
    <property type="component" value="Unassembled WGS sequence"/>
</dbReference>
<name>R0CLS9_RALPI</name>
<evidence type="ECO:0000256" key="1">
    <source>
        <dbReference type="SAM" id="MobiDB-lite"/>
    </source>
</evidence>
<organism evidence="2 3">
    <name type="scientific">Ralstonia pickettii OR214</name>
    <dbReference type="NCBI Taxonomy" id="1264675"/>
    <lineage>
        <taxon>Bacteria</taxon>
        <taxon>Pseudomonadati</taxon>
        <taxon>Pseudomonadota</taxon>
        <taxon>Betaproteobacteria</taxon>
        <taxon>Burkholderiales</taxon>
        <taxon>Burkholderiaceae</taxon>
        <taxon>Ralstonia</taxon>
    </lineage>
</organism>
<evidence type="ECO:0000313" key="3">
    <source>
        <dbReference type="Proteomes" id="UP000013280"/>
    </source>
</evidence>
<evidence type="ECO:0000313" key="2">
    <source>
        <dbReference type="EMBL" id="ENZ77480.1"/>
    </source>
</evidence>
<protein>
    <submittedName>
        <fullName evidence="2">Uncharacterized protein</fullName>
    </submittedName>
</protein>
<sequence length="150" mass="16727">MAARNGEGGADRPEDKNDIDPRKRIAELEAELAIARSGEEKARAELAENAAAAQNALLFNAAVEEVWVGKNDDGVDMYKFKIDLAPSGGTDIKLNGVPYYHGEVYSFDTNTLRTIKEIVQRTWDHERSINGKNENVYRREMNTTLSGRGR</sequence>
<proteinExistence type="predicted"/>